<dbReference type="GO" id="GO:0043138">
    <property type="term" value="F:3'-5' DNA helicase activity"/>
    <property type="evidence" value="ECO:0007669"/>
    <property type="project" value="UniProtKB-EC"/>
</dbReference>
<dbReference type="PANTHER" id="PTHR47964:SF1">
    <property type="entry name" value="ATP-DEPENDENT DNA HELICASE HOMOLOG RECG, CHLOROPLASTIC"/>
    <property type="match status" value="1"/>
</dbReference>
<keyword evidence="9 15" id="KW-0233">DNA recombination</keyword>
<sequence>MKGVGPKNAVALSKLGINTVGELLQTYPFRYDDFAVRKLSEITDQEKVTLKGTVASEAVLTRFGRKKSRLNFRLLVDHDVVMVTFFNQPYLAPKIETGQEMVIYGKWDSKRQRLAGMKMLFNAGTNDIAGVYRSSKEIKQATIKKIVVTAYELYKDLLIDIIPLETRTKFRLLPRQKMVHDMHFPVNQTSARLARRSATFDEFFRFQVKLQFIRKTEHKEQGIRLAYNNAKLRSFIAALPFELTDAQKKVINEICSDMHHDVHMNRLLQGDVGSGKTVVAAVALYAAVTAGFQAALMVPTEILAQQHAEKLDRLFAKFDVTVALLTSATASRVKTRRELLKHLNDGQINVVVGTHALIQDDVVFKRLGLVVTDEQHRFGVNQRQKFKQKGTLPDVLAMTATPIPRTLAITMYGEMDISTITELPAGRQPIETVWLREKQLQEALLFLTRQLELGAQAYVISPLIEESEMMDLKNAEEVFSRLAKQLEPRYHVGLLHGRMKATEKNDVMSAFKAKKFDVLVATTVIEVGVDVPNATVMLILDADRFGLAQLHQLRGRVGRGSKQSYCFLIADPKSEYGVSRMKVMTETNNGFIIAQKDLELRGQGDLLGNKQAGVPDFQVGDPVADLRVLQVAQTEAAEIINDPAFMQKSENKGLLTYLKQELAQGISFD</sequence>
<dbReference type="PROSITE" id="PS51194">
    <property type="entry name" value="HELICASE_CTER"/>
    <property type="match status" value="1"/>
</dbReference>
<keyword evidence="11" id="KW-0413">Isomerase</keyword>
<dbReference type="GO" id="GO:0006310">
    <property type="term" value="P:DNA recombination"/>
    <property type="evidence" value="ECO:0007669"/>
    <property type="project" value="UniProtKB-UniRule"/>
</dbReference>
<dbReference type="InterPro" id="IPR001650">
    <property type="entry name" value="Helicase_C-like"/>
</dbReference>
<dbReference type="InterPro" id="IPR027417">
    <property type="entry name" value="P-loop_NTPase"/>
</dbReference>
<dbReference type="GO" id="GO:0005524">
    <property type="term" value="F:ATP binding"/>
    <property type="evidence" value="ECO:0007669"/>
    <property type="project" value="UniProtKB-KW"/>
</dbReference>
<evidence type="ECO:0000256" key="6">
    <source>
        <dbReference type="ARBA" id="ARBA00022806"/>
    </source>
</evidence>
<evidence type="ECO:0000259" key="16">
    <source>
        <dbReference type="PROSITE" id="PS51192"/>
    </source>
</evidence>
<keyword evidence="3 15" id="KW-0547">Nucleotide-binding</keyword>
<dbReference type="NCBIfam" id="TIGR00643">
    <property type="entry name" value="recG"/>
    <property type="match status" value="1"/>
</dbReference>
<keyword evidence="4 15" id="KW-0227">DNA damage</keyword>
<evidence type="ECO:0000256" key="3">
    <source>
        <dbReference type="ARBA" id="ARBA00022741"/>
    </source>
</evidence>
<dbReference type="GO" id="GO:0016887">
    <property type="term" value="F:ATP hydrolysis activity"/>
    <property type="evidence" value="ECO:0007669"/>
    <property type="project" value="RHEA"/>
</dbReference>
<evidence type="ECO:0000313" key="19">
    <source>
        <dbReference type="Proteomes" id="UP000051621"/>
    </source>
</evidence>
<evidence type="ECO:0000256" key="5">
    <source>
        <dbReference type="ARBA" id="ARBA00022801"/>
    </source>
</evidence>
<dbReference type="Proteomes" id="UP000051621">
    <property type="component" value="Unassembled WGS sequence"/>
</dbReference>
<name>A0A0R1M701_9LACO</name>
<evidence type="ECO:0000256" key="11">
    <source>
        <dbReference type="ARBA" id="ARBA00023235"/>
    </source>
</evidence>
<organism evidence="18 19">
    <name type="scientific">Liquorilactobacillus capillatus DSM 19910</name>
    <dbReference type="NCBI Taxonomy" id="1423731"/>
    <lineage>
        <taxon>Bacteria</taxon>
        <taxon>Bacillati</taxon>
        <taxon>Bacillota</taxon>
        <taxon>Bacilli</taxon>
        <taxon>Lactobacillales</taxon>
        <taxon>Lactobacillaceae</taxon>
        <taxon>Liquorilactobacillus</taxon>
    </lineage>
</organism>
<comment type="catalytic activity">
    <reaction evidence="14 15">
        <text>ATP + H2O = ADP + phosphate + H(+)</text>
        <dbReference type="Rhea" id="RHEA:13065"/>
        <dbReference type="ChEBI" id="CHEBI:15377"/>
        <dbReference type="ChEBI" id="CHEBI:15378"/>
        <dbReference type="ChEBI" id="CHEBI:30616"/>
        <dbReference type="ChEBI" id="CHEBI:43474"/>
        <dbReference type="ChEBI" id="CHEBI:456216"/>
        <dbReference type="EC" id="5.6.2.4"/>
    </reaction>
</comment>
<evidence type="ECO:0000256" key="15">
    <source>
        <dbReference type="RuleBase" id="RU363016"/>
    </source>
</evidence>
<keyword evidence="10 15" id="KW-0234">DNA repair</keyword>
<dbReference type="CDD" id="cd04488">
    <property type="entry name" value="RecG_wedge_OBF"/>
    <property type="match status" value="1"/>
</dbReference>
<dbReference type="EMBL" id="AZEF01000035">
    <property type="protein sequence ID" value="KRL00722.1"/>
    <property type="molecule type" value="Genomic_DNA"/>
</dbReference>
<dbReference type="SUPFAM" id="SSF52540">
    <property type="entry name" value="P-loop containing nucleoside triphosphate hydrolases"/>
    <property type="match status" value="2"/>
</dbReference>
<dbReference type="AlphaFoldDB" id="A0A0R1M701"/>
<dbReference type="PANTHER" id="PTHR47964">
    <property type="entry name" value="ATP-DEPENDENT DNA HELICASE HOMOLOG RECG, CHLOROPLASTIC"/>
    <property type="match status" value="1"/>
</dbReference>
<dbReference type="SUPFAM" id="SSF50249">
    <property type="entry name" value="Nucleic acid-binding proteins"/>
    <property type="match status" value="1"/>
</dbReference>
<protein>
    <recommendedName>
        <fullName evidence="2 15">ATP-dependent DNA helicase RecG</fullName>
        <ecNumber evidence="13 15">5.6.2.4</ecNumber>
    </recommendedName>
</protein>
<dbReference type="SMART" id="SM00487">
    <property type="entry name" value="DEXDc"/>
    <property type="match status" value="1"/>
</dbReference>
<dbReference type="InterPro" id="IPR004609">
    <property type="entry name" value="ATP-dep_DNA_helicase_RecG"/>
</dbReference>
<dbReference type="InterPro" id="IPR047112">
    <property type="entry name" value="RecG/Mfd"/>
</dbReference>
<evidence type="ECO:0000256" key="14">
    <source>
        <dbReference type="ARBA" id="ARBA00048988"/>
    </source>
</evidence>
<evidence type="ECO:0000256" key="7">
    <source>
        <dbReference type="ARBA" id="ARBA00022840"/>
    </source>
</evidence>
<evidence type="ECO:0000256" key="10">
    <source>
        <dbReference type="ARBA" id="ARBA00023204"/>
    </source>
</evidence>
<dbReference type="InterPro" id="IPR011545">
    <property type="entry name" value="DEAD/DEAH_box_helicase_dom"/>
</dbReference>
<dbReference type="PATRIC" id="fig|1423731.3.peg.1947"/>
<dbReference type="Gene3D" id="3.40.50.300">
    <property type="entry name" value="P-loop containing nucleotide triphosphate hydrolases"/>
    <property type="match status" value="2"/>
</dbReference>
<dbReference type="NCBIfam" id="NF008165">
    <property type="entry name" value="PRK10917.1-3"/>
    <property type="match status" value="1"/>
</dbReference>
<comment type="function">
    <text evidence="15">Plays a critical role in recombination and DNA repair. Helps process Holliday junction intermediates to mature products by catalyzing branch migration. Has replication fork regression activity, unwinds stalled or blocked replication forks to make a HJ that can be resolved. Has a DNA unwinding activity characteristic of a DNA helicase with 3'-5' polarity.</text>
</comment>
<dbReference type="InterPro" id="IPR045562">
    <property type="entry name" value="RecG_dom3_C"/>
</dbReference>
<keyword evidence="6 15" id="KW-0347">Helicase</keyword>
<comment type="caution">
    <text evidence="18">The sequence shown here is derived from an EMBL/GenBank/DDBJ whole genome shotgun (WGS) entry which is preliminary data.</text>
</comment>
<evidence type="ECO:0000256" key="12">
    <source>
        <dbReference type="ARBA" id="ARBA00034617"/>
    </source>
</evidence>
<dbReference type="PROSITE" id="PS51192">
    <property type="entry name" value="HELICASE_ATP_BIND_1"/>
    <property type="match status" value="1"/>
</dbReference>
<dbReference type="SMART" id="SM00490">
    <property type="entry name" value="HELICc"/>
    <property type="match status" value="1"/>
</dbReference>
<dbReference type="Pfam" id="PF00270">
    <property type="entry name" value="DEAD"/>
    <property type="match status" value="1"/>
</dbReference>
<dbReference type="Pfam" id="PF00271">
    <property type="entry name" value="Helicase_C"/>
    <property type="match status" value="1"/>
</dbReference>
<proteinExistence type="inferred from homology"/>
<reference evidence="18 19" key="1">
    <citation type="journal article" date="2015" name="Genome Announc.">
        <title>Expanding the biotechnology potential of lactobacilli through comparative genomics of 213 strains and associated genera.</title>
        <authorList>
            <person name="Sun Z."/>
            <person name="Harris H.M."/>
            <person name="McCann A."/>
            <person name="Guo C."/>
            <person name="Argimon S."/>
            <person name="Zhang W."/>
            <person name="Yang X."/>
            <person name="Jeffery I.B."/>
            <person name="Cooney J.C."/>
            <person name="Kagawa T.F."/>
            <person name="Liu W."/>
            <person name="Song Y."/>
            <person name="Salvetti E."/>
            <person name="Wrobel A."/>
            <person name="Rasinkangas P."/>
            <person name="Parkhill J."/>
            <person name="Rea M.C."/>
            <person name="O'Sullivan O."/>
            <person name="Ritari J."/>
            <person name="Douillard F.P."/>
            <person name="Paul Ross R."/>
            <person name="Yang R."/>
            <person name="Briner A.E."/>
            <person name="Felis G.E."/>
            <person name="de Vos W.M."/>
            <person name="Barrangou R."/>
            <person name="Klaenhammer T.R."/>
            <person name="Caufield P.W."/>
            <person name="Cui Y."/>
            <person name="Zhang H."/>
            <person name="O'Toole P.W."/>
        </authorList>
    </citation>
    <scope>NUCLEOTIDE SEQUENCE [LARGE SCALE GENOMIC DNA]</scope>
    <source>
        <strain evidence="18 19">DSM 19910</strain>
    </source>
</reference>
<keyword evidence="19" id="KW-1185">Reference proteome</keyword>
<dbReference type="EC" id="5.6.2.4" evidence="13 15"/>
<keyword evidence="5 15" id="KW-0378">Hydrolase</keyword>
<dbReference type="InterPro" id="IPR012340">
    <property type="entry name" value="NA-bd_OB-fold"/>
</dbReference>
<feature type="domain" description="Helicase C-terminal" evidence="17">
    <location>
        <begin position="439"/>
        <end position="599"/>
    </location>
</feature>
<dbReference type="CDD" id="cd17992">
    <property type="entry name" value="DEXHc_RecG"/>
    <property type="match status" value="1"/>
</dbReference>
<keyword evidence="8" id="KW-0238">DNA-binding</keyword>
<gene>
    <name evidence="18" type="ORF">FC81_GL001896</name>
</gene>
<comment type="catalytic activity">
    <reaction evidence="12 15">
        <text>Couples ATP hydrolysis with the unwinding of duplex DNA by translocating in the 3'-5' direction.</text>
        <dbReference type="EC" id="5.6.2.4"/>
    </reaction>
</comment>
<accession>A0A0R1M701</accession>
<feature type="domain" description="Helicase ATP-binding" evidence="16">
    <location>
        <begin position="257"/>
        <end position="420"/>
    </location>
</feature>
<evidence type="ECO:0000256" key="8">
    <source>
        <dbReference type="ARBA" id="ARBA00023125"/>
    </source>
</evidence>
<evidence type="ECO:0000256" key="2">
    <source>
        <dbReference type="ARBA" id="ARBA00017846"/>
    </source>
</evidence>
<keyword evidence="7 15" id="KW-0067">ATP-binding</keyword>
<evidence type="ECO:0000256" key="1">
    <source>
        <dbReference type="ARBA" id="ARBA00007504"/>
    </source>
</evidence>
<dbReference type="Gene3D" id="2.40.50.140">
    <property type="entry name" value="Nucleic acid-binding proteins"/>
    <property type="match status" value="1"/>
</dbReference>
<evidence type="ECO:0000256" key="13">
    <source>
        <dbReference type="ARBA" id="ARBA00034808"/>
    </source>
</evidence>
<evidence type="ECO:0000256" key="4">
    <source>
        <dbReference type="ARBA" id="ARBA00022763"/>
    </source>
</evidence>
<evidence type="ECO:0000259" key="17">
    <source>
        <dbReference type="PROSITE" id="PS51194"/>
    </source>
</evidence>
<comment type="similarity">
    <text evidence="1 15">Belongs to the helicase family. RecG subfamily.</text>
</comment>
<dbReference type="InterPro" id="IPR033454">
    <property type="entry name" value="RecG_wedge"/>
</dbReference>
<evidence type="ECO:0000313" key="18">
    <source>
        <dbReference type="EMBL" id="KRL00722.1"/>
    </source>
</evidence>
<evidence type="ECO:0000256" key="9">
    <source>
        <dbReference type="ARBA" id="ARBA00023172"/>
    </source>
</evidence>
<dbReference type="GO" id="GO:0006281">
    <property type="term" value="P:DNA repair"/>
    <property type="evidence" value="ECO:0007669"/>
    <property type="project" value="UniProtKB-UniRule"/>
</dbReference>
<dbReference type="CDD" id="cd18811">
    <property type="entry name" value="SF2_C_RecG"/>
    <property type="match status" value="1"/>
</dbReference>
<dbReference type="GO" id="GO:0003677">
    <property type="term" value="F:DNA binding"/>
    <property type="evidence" value="ECO:0007669"/>
    <property type="project" value="UniProtKB-KW"/>
</dbReference>
<dbReference type="Pfam" id="PF19833">
    <property type="entry name" value="RecG_dom3_C"/>
    <property type="match status" value="1"/>
</dbReference>
<dbReference type="STRING" id="1423731.FC81_GL001896"/>
<dbReference type="NCBIfam" id="NF008168">
    <property type="entry name" value="PRK10917.2-2"/>
    <property type="match status" value="1"/>
</dbReference>
<dbReference type="InterPro" id="IPR014001">
    <property type="entry name" value="Helicase_ATP-bd"/>
</dbReference>
<dbReference type="Pfam" id="PF17191">
    <property type="entry name" value="RecG_wedge"/>
    <property type="match status" value="1"/>
</dbReference>